<comment type="caution">
    <text evidence="1">The sequence shown here is derived from an EMBL/GenBank/DDBJ whole genome shotgun (WGS) entry which is preliminary data.</text>
</comment>
<sequence length="278" mass="32511">MAETDHSSWRLPLEICEKVVQFVEDIDDSDPFGERTRWSLYSCALVCRDWVPISRICLFRRVELADDRTAISFMDTVVASPGLGVYVQDLTIDLDQKQKGWIYQLLQVLPPRLPNLDHLEYRKLPVLHPLFFGLSPRFTTVSSVRLSLLERWSFREIVRLVSGFKNLKKLEVLSGRWVPSESFYVPRKSTPLKMFRIDCGLLDKDTTDLVRWLTKKQSIFPLDGLHLTCHKMSVQSQHFSELLLQCSLSLKRLKLMWDQITYNDHLVLDRTCKRLVNL</sequence>
<dbReference type="EMBL" id="JANAWD010000475">
    <property type="protein sequence ID" value="KAJ3478901.1"/>
    <property type="molecule type" value="Genomic_DNA"/>
</dbReference>
<organism evidence="1 2">
    <name type="scientific">Meripilus lineatus</name>
    <dbReference type="NCBI Taxonomy" id="2056292"/>
    <lineage>
        <taxon>Eukaryota</taxon>
        <taxon>Fungi</taxon>
        <taxon>Dikarya</taxon>
        <taxon>Basidiomycota</taxon>
        <taxon>Agaricomycotina</taxon>
        <taxon>Agaricomycetes</taxon>
        <taxon>Polyporales</taxon>
        <taxon>Meripilaceae</taxon>
        <taxon>Meripilus</taxon>
    </lineage>
</organism>
<keyword evidence="2" id="KW-1185">Reference proteome</keyword>
<evidence type="ECO:0000313" key="2">
    <source>
        <dbReference type="Proteomes" id="UP001212997"/>
    </source>
</evidence>
<dbReference type="Proteomes" id="UP001212997">
    <property type="component" value="Unassembled WGS sequence"/>
</dbReference>
<evidence type="ECO:0000313" key="1">
    <source>
        <dbReference type="EMBL" id="KAJ3478901.1"/>
    </source>
</evidence>
<gene>
    <name evidence="1" type="ORF">NLI96_g9430</name>
</gene>
<proteinExistence type="predicted"/>
<name>A0AAD5V0P0_9APHY</name>
<dbReference type="AlphaFoldDB" id="A0AAD5V0P0"/>
<reference evidence="1" key="1">
    <citation type="submission" date="2022-07" db="EMBL/GenBank/DDBJ databases">
        <title>Genome Sequence of Physisporinus lineatus.</title>
        <authorList>
            <person name="Buettner E."/>
        </authorList>
    </citation>
    <scope>NUCLEOTIDE SEQUENCE</scope>
    <source>
        <strain evidence="1">VT162</strain>
    </source>
</reference>
<evidence type="ECO:0008006" key="3">
    <source>
        <dbReference type="Google" id="ProtNLM"/>
    </source>
</evidence>
<accession>A0AAD5V0P0</accession>
<protein>
    <recommendedName>
        <fullName evidence="3">F-box domain-containing protein</fullName>
    </recommendedName>
</protein>